<dbReference type="AlphaFoldDB" id="A0A8H8XCF7"/>
<dbReference type="Proteomes" id="UP000643672">
    <property type="component" value="Unassembled WGS sequence"/>
</dbReference>
<accession>A0A8H8XCF7</accession>
<evidence type="ECO:0000313" key="2">
    <source>
        <dbReference type="Proteomes" id="UP000643672"/>
    </source>
</evidence>
<evidence type="ECO:0000313" key="1">
    <source>
        <dbReference type="EMBL" id="CAB5496865.1"/>
    </source>
</evidence>
<name>A0A8H8XCF7_9GAMM</name>
<keyword evidence="2" id="KW-1185">Reference proteome</keyword>
<protein>
    <submittedName>
        <fullName evidence="1">Uncharacterized protein</fullName>
    </submittedName>
</protein>
<dbReference type="EMBL" id="CAESAQ020000034">
    <property type="protein sequence ID" value="CAB5496865.1"/>
    <property type="molecule type" value="Genomic_DNA"/>
</dbReference>
<organism evidence="1 2">
    <name type="scientific">Bathymodiolus thermophilus thioautotrophic gill symbiont</name>
    <dbReference type="NCBI Taxonomy" id="2360"/>
    <lineage>
        <taxon>Bacteria</taxon>
        <taxon>Pseudomonadati</taxon>
        <taxon>Pseudomonadota</taxon>
        <taxon>Gammaproteobacteria</taxon>
        <taxon>sulfur-oxidizing symbionts</taxon>
    </lineage>
</organism>
<sequence length="37" mass="4283">MLETIKNQHSYVGFLFCLKRPLYALSECSVHIVVSKK</sequence>
<proteinExistence type="predicted"/>
<reference evidence="1 2" key="1">
    <citation type="submission" date="2020-05" db="EMBL/GenBank/DDBJ databases">
        <authorList>
            <person name="Petersen J."/>
            <person name="Sayavedra L."/>
        </authorList>
    </citation>
    <scope>NUCLEOTIDE SEQUENCE [LARGE SCALE GENOMIC DNA]</scope>
    <source>
        <strain evidence="1">B thermophilus SOXS</strain>
    </source>
</reference>
<comment type="caution">
    <text evidence="1">The sequence shown here is derived from an EMBL/GenBank/DDBJ whole genome shotgun (WGS) entry which is preliminary data.</text>
</comment>
<gene>
    <name evidence="1" type="ORF">THERMOS_577</name>
</gene>